<dbReference type="OrthoDB" id="9450049at2759"/>
<evidence type="ECO:0000313" key="3">
    <source>
        <dbReference type="Ensembl" id="ENSGWIP00000017683.1"/>
    </source>
</evidence>
<accession>A0A8C5E7L2</accession>
<reference evidence="3" key="1">
    <citation type="submission" date="2020-06" db="EMBL/GenBank/DDBJ databases">
        <authorList>
            <consortium name="Wellcome Sanger Institute Data Sharing"/>
        </authorList>
    </citation>
    <scope>NUCLEOTIDE SEQUENCE [LARGE SCALE GENOMIC DNA]</scope>
</reference>
<sequence length="274" mass="30481">MEKDSPSKPSVAELAGRFKGHIQPSPNDELPYRRKPPCSLKLKNQMDINEDSNKSPLSPNPPKVKHKNSAIIEKLQANLALPPNILLPSPMSPEVKLHPSPLSPTPPMSPLSPLIPLSPTQQQRSHTPSEEEDPVSFETPPESVPLLSINKTRARLSFKRRPPTRQHRKSVGEEAEMSGSDLSQSELSITKKSEVFHSPAQEEEDEPLSGSTGDNEKDRNCENTNGGTPNLHSGHEKEEEEEEEAVDEDKQLSNQVEEEEDVPQDGPREENDRM</sequence>
<feature type="compositionally biased region" description="Basic residues" evidence="1">
    <location>
        <begin position="152"/>
        <end position="169"/>
    </location>
</feature>
<feature type="compositionally biased region" description="Acidic residues" evidence="1">
    <location>
        <begin position="238"/>
        <end position="247"/>
    </location>
</feature>
<protein>
    <recommendedName>
        <fullName evidence="2">FAM21/CAPZIP domain-containing protein</fullName>
    </recommendedName>
</protein>
<evidence type="ECO:0000313" key="4">
    <source>
        <dbReference type="Proteomes" id="UP000694680"/>
    </source>
</evidence>
<dbReference type="Proteomes" id="UP000694680">
    <property type="component" value="Chromosome 13"/>
</dbReference>
<evidence type="ECO:0000256" key="1">
    <source>
        <dbReference type="SAM" id="MobiDB-lite"/>
    </source>
</evidence>
<evidence type="ECO:0000259" key="2">
    <source>
        <dbReference type="Pfam" id="PF15255"/>
    </source>
</evidence>
<gene>
    <name evidence="3" type="primary">zgc:153184</name>
</gene>
<organism evidence="3 4">
    <name type="scientific">Gouania willdenowi</name>
    <name type="common">Blunt-snouted clingfish</name>
    <name type="synonym">Lepadogaster willdenowi</name>
    <dbReference type="NCBI Taxonomy" id="441366"/>
    <lineage>
        <taxon>Eukaryota</taxon>
        <taxon>Metazoa</taxon>
        <taxon>Chordata</taxon>
        <taxon>Craniata</taxon>
        <taxon>Vertebrata</taxon>
        <taxon>Euteleostomi</taxon>
        <taxon>Actinopterygii</taxon>
        <taxon>Neopterygii</taxon>
        <taxon>Teleostei</taxon>
        <taxon>Neoteleostei</taxon>
        <taxon>Acanthomorphata</taxon>
        <taxon>Ovalentaria</taxon>
        <taxon>Blenniimorphae</taxon>
        <taxon>Blenniiformes</taxon>
        <taxon>Gobiesocoidei</taxon>
        <taxon>Gobiesocidae</taxon>
        <taxon>Gobiesocinae</taxon>
        <taxon>Gouania</taxon>
    </lineage>
</organism>
<proteinExistence type="predicted"/>
<reference evidence="3" key="3">
    <citation type="submission" date="2025-09" db="UniProtKB">
        <authorList>
            <consortium name="Ensembl"/>
        </authorList>
    </citation>
    <scope>IDENTIFICATION</scope>
</reference>
<dbReference type="AlphaFoldDB" id="A0A8C5E7L2"/>
<dbReference type="GeneID" id="114474385"/>
<keyword evidence="4" id="KW-1185">Reference proteome</keyword>
<dbReference type="Pfam" id="PF15255">
    <property type="entry name" value="CAP-ZIP_m"/>
    <property type="match status" value="1"/>
</dbReference>
<feature type="region of interest" description="Disordered" evidence="1">
    <location>
        <begin position="1"/>
        <end position="71"/>
    </location>
</feature>
<dbReference type="RefSeq" id="XP_028320468.1">
    <property type="nucleotide sequence ID" value="XM_028464667.1"/>
</dbReference>
<feature type="domain" description="FAM21/CAPZIP" evidence="2">
    <location>
        <begin position="61"/>
        <end position="191"/>
    </location>
</feature>
<name>A0A8C5E7L2_GOUWI</name>
<reference evidence="3" key="2">
    <citation type="submission" date="2025-08" db="UniProtKB">
        <authorList>
            <consortium name="Ensembl"/>
        </authorList>
    </citation>
    <scope>IDENTIFICATION</scope>
</reference>
<feature type="compositionally biased region" description="Pro residues" evidence="1">
    <location>
        <begin position="101"/>
        <end position="110"/>
    </location>
</feature>
<dbReference type="Ensembl" id="ENSGWIT00000019513.1">
    <property type="protein sequence ID" value="ENSGWIP00000017683.1"/>
    <property type="gene ID" value="ENSGWIG00000009842.1"/>
</dbReference>
<feature type="region of interest" description="Disordered" evidence="1">
    <location>
        <begin position="83"/>
        <end position="274"/>
    </location>
</feature>
<feature type="compositionally biased region" description="Polar residues" evidence="1">
    <location>
        <begin position="222"/>
        <end position="231"/>
    </location>
</feature>
<dbReference type="InterPro" id="IPR029341">
    <property type="entry name" value="FAM21/CAPZIP"/>
</dbReference>